<dbReference type="AlphaFoldDB" id="A0A2R6XGQ6"/>
<evidence type="ECO:0000313" key="2">
    <source>
        <dbReference type="EMBL" id="PTQ45268.1"/>
    </source>
</evidence>
<feature type="domain" description="Glycoside hydrolase 123 catalytic" evidence="1">
    <location>
        <begin position="380"/>
        <end position="598"/>
    </location>
</feature>
<accession>A0A2R6XGQ6</accession>
<name>A0A2R6XGQ6_MARPO</name>
<dbReference type="OMA" id="NVWCMPN"/>
<gene>
    <name evidence="2" type="ORF">MARPO_0015s0075</name>
</gene>
<reference evidence="3" key="1">
    <citation type="journal article" date="2017" name="Cell">
        <title>Insights into land plant evolution garnered from the Marchantia polymorpha genome.</title>
        <authorList>
            <person name="Bowman J.L."/>
            <person name="Kohchi T."/>
            <person name="Yamato K.T."/>
            <person name="Jenkins J."/>
            <person name="Shu S."/>
            <person name="Ishizaki K."/>
            <person name="Yamaoka S."/>
            <person name="Nishihama R."/>
            <person name="Nakamura Y."/>
            <person name="Berger F."/>
            <person name="Adam C."/>
            <person name="Aki S.S."/>
            <person name="Althoff F."/>
            <person name="Araki T."/>
            <person name="Arteaga-Vazquez M.A."/>
            <person name="Balasubrmanian S."/>
            <person name="Barry K."/>
            <person name="Bauer D."/>
            <person name="Boehm C.R."/>
            <person name="Briginshaw L."/>
            <person name="Caballero-Perez J."/>
            <person name="Catarino B."/>
            <person name="Chen F."/>
            <person name="Chiyoda S."/>
            <person name="Chovatia M."/>
            <person name="Davies K.M."/>
            <person name="Delmans M."/>
            <person name="Demura T."/>
            <person name="Dierschke T."/>
            <person name="Dolan L."/>
            <person name="Dorantes-Acosta A.E."/>
            <person name="Eklund D.M."/>
            <person name="Florent S.N."/>
            <person name="Flores-Sandoval E."/>
            <person name="Fujiyama A."/>
            <person name="Fukuzawa H."/>
            <person name="Galik B."/>
            <person name="Grimanelli D."/>
            <person name="Grimwood J."/>
            <person name="Grossniklaus U."/>
            <person name="Hamada T."/>
            <person name="Haseloff J."/>
            <person name="Hetherington A.J."/>
            <person name="Higo A."/>
            <person name="Hirakawa Y."/>
            <person name="Hundley H.N."/>
            <person name="Ikeda Y."/>
            <person name="Inoue K."/>
            <person name="Inoue S.I."/>
            <person name="Ishida S."/>
            <person name="Jia Q."/>
            <person name="Kakita M."/>
            <person name="Kanazawa T."/>
            <person name="Kawai Y."/>
            <person name="Kawashima T."/>
            <person name="Kennedy M."/>
            <person name="Kinose K."/>
            <person name="Kinoshita T."/>
            <person name="Kohara Y."/>
            <person name="Koide E."/>
            <person name="Komatsu K."/>
            <person name="Kopischke S."/>
            <person name="Kubo M."/>
            <person name="Kyozuka J."/>
            <person name="Lagercrantz U."/>
            <person name="Lin S.S."/>
            <person name="Lindquist E."/>
            <person name="Lipzen A.M."/>
            <person name="Lu C.W."/>
            <person name="De Luna E."/>
            <person name="Martienssen R.A."/>
            <person name="Minamino N."/>
            <person name="Mizutani M."/>
            <person name="Mizutani M."/>
            <person name="Mochizuki N."/>
            <person name="Monte I."/>
            <person name="Mosher R."/>
            <person name="Nagasaki H."/>
            <person name="Nakagami H."/>
            <person name="Naramoto S."/>
            <person name="Nishitani K."/>
            <person name="Ohtani M."/>
            <person name="Okamoto T."/>
            <person name="Okumura M."/>
            <person name="Phillips J."/>
            <person name="Pollak B."/>
            <person name="Reinders A."/>
            <person name="Rovekamp M."/>
            <person name="Sano R."/>
            <person name="Sawa S."/>
            <person name="Schmid M.W."/>
            <person name="Shirakawa M."/>
            <person name="Solano R."/>
            <person name="Spunde A."/>
            <person name="Suetsugu N."/>
            <person name="Sugano S."/>
            <person name="Sugiyama A."/>
            <person name="Sun R."/>
            <person name="Suzuki Y."/>
            <person name="Takenaka M."/>
            <person name="Takezawa D."/>
            <person name="Tomogane H."/>
            <person name="Tsuzuki M."/>
            <person name="Ueda T."/>
            <person name="Umeda M."/>
            <person name="Ward J.M."/>
            <person name="Watanabe Y."/>
            <person name="Yazaki K."/>
            <person name="Yokoyama R."/>
            <person name="Yoshitake Y."/>
            <person name="Yotsui I."/>
            <person name="Zachgo S."/>
            <person name="Schmutz J."/>
        </authorList>
    </citation>
    <scope>NUCLEOTIDE SEQUENCE [LARGE SCALE GENOMIC DNA]</scope>
    <source>
        <strain evidence="3">Tak-1</strain>
    </source>
</reference>
<dbReference type="InterPro" id="IPR025150">
    <property type="entry name" value="GH123_cat"/>
</dbReference>
<dbReference type="PANTHER" id="PTHR37193">
    <property type="entry name" value="ALPHA-1,6-MANNOSYL-GLYCOPROTEIN 2-BETA-N-ACETYLGLUCOSAMINYLTRANSFERASE"/>
    <property type="match status" value="1"/>
</dbReference>
<dbReference type="Pfam" id="PF13320">
    <property type="entry name" value="GH123_cat"/>
    <property type="match status" value="1"/>
</dbReference>
<keyword evidence="3" id="KW-1185">Reference proteome</keyword>
<evidence type="ECO:0000259" key="1">
    <source>
        <dbReference type="Pfam" id="PF13320"/>
    </source>
</evidence>
<evidence type="ECO:0000313" key="3">
    <source>
        <dbReference type="Proteomes" id="UP000244005"/>
    </source>
</evidence>
<dbReference type="Gramene" id="Mp2g07890.1">
    <property type="protein sequence ID" value="Mp2g07890.1.cds"/>
    <property type="gene ID" value="Mp2g07890"/>
</dbReference>
<protein>
    <recommendedName>
        <fullName evidence="1">Glycoside hydrolase 123 catalytic domain-containing protein</fullName>
    </recommendedName>
</protein>
<organism evidence="2 3">
    <name type="scientific">Marchantia polymorpha</name>
    <name type="common">Common liverwort</name>
    <name type="synonym">Marchantia aquatica</name>
    <dbReference type="NCBI Taxonomy" id="3197"/>
    <lineage>
        <taxon>Eukaryota</taxon>
        <taxon>Viridiplantae</taxon>
        <taxon>Streptophyta</taxon>
        <taxon>Embryophyta</taxon>
        <taxon>Marchantiophyta</taxon>
        <taxon>Marchantiopsida</taxon>
        <taxon>Marchantiidae</taxon>
        <taxon>Marchantiales</taxon>
        <taxon>Marchantiaceae</taxon>
        <taxon>Marchantia</taxon>
    </lineage>
</organism>
<dbReference type="Proteomes" id="UP000244005">
    <property type="component" value="Unassembled WGS sequence"/>
</dbReference>
<proteinExistence type="predicted"/>
<dbReference type="OrthoDB" id="1860167at2759"/>
<dbReference type="EMBL" id="KZ772687">
    <property type="protein sequence ID" value="PTQ45268.1"/>
    <property type="molecule type" value="Genomic_DNA"/>
</dbReference>
<sequence>MQGPVDYPVPPPVEGVGGGGTGYGWSEIGTRSLNTTAGVIDVNKHPTSDLLHVWSMPSTATIGHQEHPRPLEQINLLAARNEKESAQIALRPKMSWSSGGFIGHVQIKCTDLCSNSGSKLETGKAITLRRVVPILGVPDALVPLELPSAQIGLLPGETLGLWLSIEVPATQPPGYYEGEISFLAIRAESEIEGADFYEGDKLEIKKEIQEIITRAKARGNNPQEGMQAITEELRHLMQSTLLTANRGEQGKMDIDEEYNTTLAVRLKFSLTVWDYVIPVTPTLPAVFGISETVIEDRFGLEHGSIDWYKSLDMHFQWLLHYRLSPYFCRWGDNMRVLAYTCPWPADHPKAEEYYSDPRLTAYAVPYLPVLNSSDAAKESLKRELEILRTKDHWKKAYIYLWDEPLSLEQYGHIHRMAEEIRSTAPDARVLTTYYCGPNDASVVPGSFEAFVKVPTYLRPHTQIFCTSEWVLGGREELVQSIVAELQPENKEEWWTYVCMGPSDPHPNWHLGMRGTQHRAVLWRVWKEGGTGFLYWGANCYEKALTPSTEIRFRRGLPPGDGVLYYPGEVFTPGSTVPVASVRLERLLSGMQDFEYLQLYSSIFGRLAGLALLEKTGMYYGPERYTHEHATVESMRSEVFRACRAPL</sequence>
<dbReference type="PANTHER" id="PTHR37193:SF1">
    <property type="entry name" value="ALPHA-1,6-MANNOSYL-GLYCOPROTEIN 2-BETA-N-ACETYLGLUCOSAMINYLTRANSFERASE"/>
    <property type="match status" value="1"/>
</dbReference>